<accession>A0ACC1TC11</accession>
<protein>
    <submittedName>
        <fullName evidence="1">Uncharacterized protein</fullName>
    </submittedName>
</protein>
<reference evidence="1" key="1">
    <citation type="submission" date="2022-07" db="EMBL/GenBank/DDBJ databases">
        <title>Genome Sequence of Phlebia brevispora.</title>
        <authorList>
            <person name="Buettner E."/>
        </authorList>
    </citation>
    <scope>NUCLEOTIDE SEQUENCE</scope>
    <source>
        <strain evidence="1">MPL23</strain>
    </source>
</reference>
<proteinExistence type="predicted"/>
<organism evidence="1 2">
    <name type="scientific">Phlebia brevispora</name>
    <dbReference type="NCBI Taxonomy" id="194682"/>
    <lineage>
        <taxon>Eukaryota</taxon>
        <taxon>Fungi</taxon>
        <taxon>Dikarya</taxon>
        <taxon>Basidiomycota</taxon>
        <taxon>Agaricomycotina</taxon>
        <taxon>Agaricomycetes</taxon>
        <taxon>Polyporales</taxon>
        <taxon>Meruliaceae</taxon>
        <taxon>Phlebia</taxon>
    </lineage>
</organism>
<comment type="caution">
    <text evidence="1">The sequence shown here is derived from an EMBL/GenBank/DDBJ whole genome shotgun (WGS) entry which is preliminary data.</text>
</comment>
<dbReference type="EMBL" id="JANHOG010000118">
    <property type="protein sequence ID" value="KAJ3557975.1"/>
    <property type="molecule type" value="Genomic_DNA"/>
</dbReference>
<evidence type="ECO:0000313" key="1">
    <source>
        <dbReference type="EMBL" id="KAJ3557975.1"/>
    </source>
</evidence>
<keyword evidence="2" id="KW-1185">Reference proteome</keyword>
<name>A0ACC1TC11_9APHY</name>
<gene>
    <name evidence="1" type="ORF">NM688_g1185</name>
</gene>
<evidence type="ECO:0000313" key="2">
    <source>
        <dbReference type="Proteomes" id="UP001148662"/>
    </source>
</evidence>
<sequence>MSLTKGTSGRPVNVYTNSFQISRLPLKKYYHYDVVTKHGATGAASEIPSGRRVTEIIDRLQTDNPATFNPPAAFDGVKNLFTTRKIEEGRNSFTVNMGVQVRATGQYTVRLGLVSEIDPSDIEKLTSSRGAETLGVPNNANTIALTLLQVILSQGPQLQYKFSLHAKSFFITAGKRDLSGGISAWKGFFQSVRATAGRIIVNVDTTTAAFYKDSDLISSALEVLGCRDIRDLVRACASDQNFQKLRSFLRGVLVEVQPGNRTKRIADLVRNAGREEFFKDNEKMTVAEYWASHHHRRLQFPDMFGIKLKSGAIFPAEACKIKPGQRYKKHLSPEDTAAFLKVSVWSPEDRLNAVTDAVQGSLFNYASSPWMIESGMRVDPEPLRITGRELTAPQVLYGAGALRVSGGAWNVIKQRFRVPAHIKAWAIVVFDKGQDIQGRVDAFEGALVSHMVKLGMTVDQGATKEMGNPQDVQRSIESAALKSVRGLPPTADGKPQKPSIVVVILPPGGNEVRRQVKQWGDVLRGIPTQCVKAGKYDSQKGREQYCSNVALKINVKAGGINSYVQPKTSVINIMQESMIVGCDVTHPAPGVMTRPSVASLVSSIDEGATRYRAYVDAQPPRQEMITNIAGMLEAALKTFHQRRHVLPKTVIVYRDGVSEGEYWKVDEQEIKRVEEMLNRVGQMFKVPPPQLVFIVVGKRHHIRFFPSDSSGKDKSGNCNPGLVVDDGIVHSKLMDFYLQSHGGLLGTSRPSHYVVLRNGPQFTADQLQELSYALCFVYAAATRSVSIPAPVYYADKVCTRAEFQFDPQLRYADETSSDGAQFDLEKWKNGLRQSALSADMYFV</sequence>
<dbReference type="Proteomes" id="UP001148662">
    <property type="component" value="Unassembled WGS sequence"/>
</dbReference>